<organism evidence="1 2">
    <name type="scientific">Bradymonas sediminis</name>
    <dbReference type="NCBI Taxonomy" id="1548548"/>
    <lineage>
        <taxon>Bacteria</taxon>
        <taxon>Deltaproteobacteria</taxon>
        <taxon>Bradymonadales</taxon>
        <taxon>Bradymonadaceae</taxon>
        <taxon>Bradymonas</taxon>
    </lineage>
</organism>
<dbReference type="Proteomes" id="UP000249799">
    <property type="component" value="Chromosome"/>
</dbReference>
<evidence type="ECO:0000313" key="1">
    <source>
        <dbReference type="EMBL" id="AWV89901.1"/>
    </source>
</evidence>
<dbReference type="EMBL" id="CP030032">
    <property type="protein sequence ID" value="AWV89901.1"/>
    <property type="molecule type" value="Genomic_DNA"/>
</dbReference>
<proteinExistence type="predicted"/>
<keyword evidence="2" id="KW-1185">Reference proteome</keyword>
<dbReference type="InterPro" id="IPR030888">
    <property type="entry name" value="Put_ccm"/>
</dbReference>
<dbReference type="KEGG" id="bsed:DN745_11345"/>
<dbReference type="RefSeq" id="WP_111334923.1">
    <property type="nucleotide sequence ID" value="NZ_CP030032.1"/>
</dbReference>
<evidence type="ECO:0000313" key="2">
    <source>
        <dbReference type="Proteomes" id="UP000249799"/>
    </source>
</evidence>
<name>A0A2Z4FLR9_9DELT</name>
<reference evidence="1 2" key="1">
    <citation type="submission" date="2018-06" db="EMBL/GenBank/DDBJ databases">
        <title>Lujinxingia sediminis gen. nov. sp. nov., a new facultative anaerobic member of the class Deltaproteobacteria, and proposal of Lujinxingaceae fam. nov.</title>
        <authorList>
            <person name="Guo L.-Y."/>
            <person name="Li C.-M."/>
            <person name="Wang S."/>
            <person name="Du Z.-J."/>
        </authorList>
    </citation>
    <scope>NUCLEOTIDE SEQUENCE [LARGE SCALE GENOMIC DNA]</scope>
    <source>
        <strain evidence="1 2">FA350</strain>
    </source>
</reference>
<accession>A0A2Z4FLR9</accession>
<gene>
    <name evidence="1" type="ORF">DN745_11345</name>
</gene>
<dbReference type="NCBIfam" id="TIGR04391">
    <property type="entry name" value="CcmD_alt_fam"/>
    <property type="match status" value="1"/>
</dbReference>
<protein>
    <submittedName>
        <fullName evidence="1">Uncharacterized protein</fullName>
    </submittedName>
</protein>
<dbReference type="AlphaFoldDB" id="A0A2Z4FLR9"/>
<sequence length="181" mass="19472">MKRSTRSPLTHVTLLGAYPEPVRDRRHSPRRWLKSGVVAALLALLSLGPVGAGSVAFAQGAPEPAAAEVAADEVALEEAGAEDAAPAAKPVVAQQLSGSEAQVAIAMAVSAEVVTQARRVGLKQAWQHGKIPGGPLMVAAYFVLWIFIFAMIFMTMRRQRALNRELDELGRRMDVVFDDME</sequence>